<dbReference type="AlphaFoldDB" id="A0A7U2EUP6"/>
<dbReference type="Proteomes" id="UP000663193">
    <property type="component" value="Chromosome 3"/>
</dbReference>
<reference evidence="3" key="1">
    <citation type="journal article" date="2021" name="BMC Genomics">
        <title>Chromosome-level genome assembly and manually-curated proteome of model necrotroph Parastagonospora nodorum Sn15 reveals a genome-wide trove of candidate effector homologs, and redundancy of virulence-related functions within an accessory chromosome.</title>
        <authorList>
            <person name="Bertazzoni S."/>
            <person name="Jones D.A.B."/>
            <person name="Phan H.T."/>
            <person name="Tan K.-C."/>
            <person name="Hane J.K."/>
        </authorList>
    </citation>
    <scope>NUCLEOTIDE SEQUENCE [LARGE SCALE GENOMIC DNA]</scope>
    <source>
        <strain evidence="3">SN15 / ATCC MYA-4574 / FGSC 10173)</strain>
    </source>
</reference>
<accession>A0A7U2EUP6</accession>
<dbReference type="PANTHER" id="PTHR40370:SF1">
    <property type="entry name" value="DUF3074 DOMAIN-CONTAINING PROTEIN"/>
    <property type="match status" value="1"/>
</dbReference>
<feature type="domain" description="DUF3074" evidence="1">
    <location>
        <begin position="115"/>
        <end position="332"/>
    </location>
</feature>
<dbReference type="EMBL" id="CP069025">
    <property type="protein sequence ID" value="QRC93446.1"/>
    <property type="molecule type" value="Genomic_DNA"/>
</dbReference>
<evidence type="ECO:0000313" key="3">
    <source>
        <dbReference type="Proteomes" id="UP000663193"/>
    </source>
</evidence>
<dbReference type="KEGG" id="pno:SNOG_03673"/>
<dbReference type="OrthoDB" id="6423603at2759"/>
<proteinExistence type="predicted"/>
<dbReference type="PANTHER" id="PTHR40370">
    <property type="entry name" value="EXPRESSED PROTEIN"/>
    <property type="match status" value="1"/>
</dbReference>
<protein>
    <recommendedName>
        <fullName evidence="1">DUF3074 domain-containing protein</fullName>
    </recommendedName>
</protein>
<dbReference type="Pfam" id="PF11274">
    <property type="entry name" value="DUF3074"/>
    <property type="match status" value="1"/>
</dbReference>
<evidence type="ECO:0000259" key="1">
    <source>
        <dbReference type="Pfam" id="PF11274"/>
    </source>
</evidence>
<organism evidence="2 3">
    <name type="scientific">Phaeosphaeria nodorum (strain SN15 / ATCC MYA-4574 / FGSC 10173)</name>
    <name type="common">Glume blotch fungus</name>
    <name type="synonym">Parastagonospora nodorum</name>
    <dbReference type="NCBI Taxonomy" id="321614"/>
    <lineage>
        <taxon>Eukaryota</taxon>
        <taxon>Fungi</taxon>
        <taxon>Dikarya</taxon>
        <taxon>Ascomycota</taxon>
        <taxon>Pezizomycotina</taxon>
        <taxon>Dothideomycetes</taxon>
        <taxon>Pleosporomycetidae</taxon>
        <taxon>Pleosporales</taxon>
        <taxon>Pleosporineae</taxon>
        <taxon>Phaeosphaeriaceae</taxon>
        <taxon>Parastagonospora</taxon>
    </lineage>
</organism>
<keyword evidence="3" id="KW-1185">Reference proteome</keyword>
<gene>
    <name evidence="2" type="ORF">JI435_036730</name>
</gene>
<dbReference type="RefSeq" id="XP_001794227.1">
    <property type="nucleotide sequence ID" value="XM_001794175.1"/>
</dbReference>
<sequence>MASATGVPLVVEPRSNALRWMDLQPIHLNELPPHAGIPAESTKSGLTLSAFLNSVLTEAFEINLDGDEWISHGRWPGARPDYVKMPPFSGTASDPDINVLLHVDKRASGKDSSAWLARKSNHSALDIQCSELDTLLAQDHCRKEAEYTPSVLEANEILKWSAEDLEKAVAELKPEWKVGSVQMSIYQMFHEMPKALGLSLLQNRVFHVLCITAHSTSPSNSLSLSHTLQLPINFASFASISSITSKSHINPTSLKYNNSGATDRQKKQNGNKFTEGVYVSLERLCEGSAEGEHRWDMMTKSDAKGITKIAPWSTRRKETLNAVAEDVKYVLDEIKKRRRAERRSAGATG</sequence>
<dbReference type="InterPro" id="IPR024500">
    <property type="entry name" value="DUF3074"/>
</dbReference>
<dbReference type="VEuPathDB" id="FungiDB:JI435_036730"/>
<name>A0A7U2EUP6_PHANO</name>
<dbReference type="OMA" id="MSIFQMF"/>
<evidence type="ECO:0000313" key="2">
    <source>
        <dbReference type="EMBL" id="QRC93446.1"/>
    </source>
</evidence>